<dbReference type="GO" id="GO:0005524">
    <property type="term" value="F:ATP binding"/>
    <property type="evidence" value="ECO:0007669"/>
    <property type="project" value="UniProtKB-KW"/>
</dbReference>
<evidence type="ECO:0000256" key="6">
    <source>
        <dbReference type="ARBA" id="ARBA00022723"/>
    </source>
</evidence>
<dbReference type="GO" id="GO:0004452">
    <property type="term" value="F:isopentenyl-diphosphate delta-isomerase activity"/>
    <property type="evidence" value="ECO:0007669"/>
    <property type="project" value="UniProtKB-UniRule"/>
</dbReference>
<feature type="binding site" evidence="15">
    <location>
        <begin position="775"/>
        <end position="777"/>
    </location>
    <ligand>
        <name>FMN</name>
        <dbReference type="ChEBI" id="CHEBI:58210"/>
    </ligand>
</feature>
<keyword evidence="2 15" id="KW-0963">Cytoplasm</keyword>
<dbReference type="InterPro" id="IPR006204">
    <property type="entry name" value="GHMP_kinase_N_dom"/>
</dbReference>
<comment type="catalytic activity">
    <reaction evidence="15">
        <text>isopentenyl diphosphate = dimethylallyl diphosphate</text>
        <dbReference type="Rhea" id="RHEA:23284"/>
        <dbReference type="ChEBI" id="CHEBI:57623"/>
        <dbReference type="ChEBI" id="CHEBI:128769"/>
        <dbReference type="EC" id="5.3.3.2"/>
    </reaction>
</comment>
<keyword evidence="11 15" id="KW-0521">NADP</keyword>
<keyword evidence="9" id="KW-0067">ATP-binding</keyword>
<keyword evidence="12 15" id="KW-0414">Isoprene biosynthesis</keyword>
<dbReference type="InterPro" id="IPR011179">
    <property type="entry name" value="IPdP_isomerase"/>
</dbReference>
<dbReference type="OrthoDB" id="9795032at2"/>
<dbReference type="EC" id="5.3.3.2" evidence="15"/>
<feature type="binding site" evidence="15">
    <location>
        <position position="610"/>
    </location>
    <ligand>
        <name>Mg(2+)</name>
        <dbReference type="ChEBI" id="CHEBI:18420"/>
    </ligand>
</feature>
<dbReference type="AlphaFoldDB" id="A0A086ZHN3"/>
<evidence type="ECO:0000256" key="16">
    <source>
        <dbReference type="SAM" id="MobiDB-lite"/>
    </source>
</evidence>
<comment type="subunit">
    <text evidence="14 15">Homooctamer. Dimer of tetramers.</text>
</comment>
<evidence type="ECO:0000256" key="4">
    <source>
        <dbReference type="ARBA" id="ARBA00022643"/>
    </source>
</evidence>
<dbReference type="RefSeq" id="WP_052118178.1">
    <property type="nucleotide sequence ID" value="NZ_JDUS01000007.1"/>
</dbReference>
<dbReference type="GO" id="GO:0016301">
    <property type="term" value="F:kinase activity"/>
    <property type="evidence" value="ECO:0007669"/>
    <property type="project" value="UniProtKB-KW"/>
</dbReference>
<dbReference type="InterPro" id="IPR000262">
    <property type="entry name" value="FMN-dep_DH"/>
</dbReference>
<dbReference type="InterPro" id="IPR005917">
    <property type="entry name" value="Pmev_kinase_bact"/>
</dbReference>
<keyword evidence="21" id="KW-1185">Reference proteome</keyword>
<proteinExistence type="inferred from homology"/>
<dbReference type="InterPro" id="IPR013785">
    <property type="entry name" value="Aldolase_TIM"/>
</dbReference>
<evidence type="ECO:0000256" key="8">
    <source>
        <dbReference type="ARBA" id="ARBA00022777"/>
    </source>
</evidence>
<keyword evidence="10 15" id="KW-0460">Magnesium</keyword>
<dbReference type="Proteomes" id="UP000029096">
    <property type="component" value="Unassembled WGS sequence"/>
</dbReference>
<dbReference type="InterPro" id="IPR013750">
    <property type="entry name" value="GHMP_kinase_C_dom"/>
</dbReference>
<feature type="binding site" evidence="15">
    <location>
        <position position="671"/>
    </location>
    <ligand>
        <name>FMN</name>
        <dbReference type="ChEBI" id="CHEBI:58210"/>
    </ligand>
</feature>
<dbReference type="InterPro" id="IPR020568">
    <property type="entry name" value="Ribosomal_Su5_D2-typ_SF"/>
</dbReference>
<dbReference type="EMBL" id="JGYP01000002">
    <property type="protein sequence ID" value="KFI46033.1"/>
    <property type="molecule type" value="Genomic_DNA"/>
</dbReference>
<dbReference type="GO" id="GO:0005737">
    <property type="term" value="C:cytoplasm"/>
    <property type="evidence" value="ECO:0007669"/>
    <property type="project" value="UniProtKB-SubCell"/>
</dbReference>
<dbReference type="Pfam" id="PF08544">
    <property type="entry name" value="GHMP_kinases_C"/>
    <property type="match status" value="1"/>
</dbReference>
<feature type="binding site" evidence="15">
    <location>
        <begin position="520"/>
        <end position="522"/>
    </location>
    <ligand>
        <name>FMN</name>
        <dbReference type="ChEBI" id="CHEBI:58210"/>
    </ligand>
</feature>
<comment type="cofactor">
    <cofactor evidence="15">
        <name>Mg(2+)</name>
        <dbReference type="ChEBI" id="CHEBI:18420"/>
    </cofactor>
</comment>
<comment type="caution">
    <text evidence="20">The sequence shown here is derived from an EMBL/GenBank/DDBJ whole genome shotgun (WGS) entry which is preliminary data.</text>
</comment>
<keyword evidence="6 15" id="KW-0479">Metal-binding</keyword>
<feature type="domain" description="GHMP kinase N-terminal" evidence="17">
    <location>
        <begin position="109"/>
        <end position="195"/>
    </location>
</feature>
<keyword evidence="5" id="KW-0808">Transferase</keyword>
<evidence type="ECO:0000313" key="20">
    <source>
        <dbReference type="EMBL" id="KFI46033.1"/>
    </source>
</evidence>
<evidence type="ECO:0000256" key="14">
    <source>
        <dbReference type="ARBA" id="ARBA00025810"/>
    </source>
</evidence>
<name>A0A086ZHN3_9BIFI</name>
<evidence type="ECO:0000259" key="17">
    <source>
        <dbReference type="Pfam" id="PF00288"/>
    </source>
</evidence>
<feature type="binding site" evidence="15">
    <location>
        <begin position="796"/>
        <end position="797"/>
    </location>
    <ligand>
        <name>FMN</name>
        <dbReference type="ChEBI" id="CHEBI:58210"/>
    </ligand>
</feature>
<dbReference type="InterPro" id="IPR014721">
    <property type="entry name" value="Ribsml_uS5_D2-typ_fold_subgr"/>
</dbReference>
<dbReference type="SUPFAM" id="SSF51395">
    <property type="entry name" value="FMN-linked oxidoreductases"/>
    <property type="match status" value="1"/>
</dbReference>
<evidence type="ECO:0000256" key="1">
    <source>
        <dbReference type="ARBA" id="ARBA00001917"/>
    </source>
</evidence>
<feature type="binding site" evidence="15">
    <location>
        <position position="666"/>
    </location>
    <ligand>
        <name>FMN</name>
        <dbReference type="ChEBI" id="CHEBI:58210"/>
    </ligand>
</feature>
<keyword evidence="13 15" id="KW-0413">Isomerase</keyword>
<dbReference type="NCBIfam" id="TIGR01220">
    <property type="entry name" value="Pmev_kin_Gr_pos"/>
    <property type="match status" value="1"/>
</dbReference>
<feature type="binding site" evidence="15">
    <location>
        <begin position="550"/>
        <end position="552"/>
    </location>
    <ligand>
        <name>substrate</name>
    </ligand>
</feature>
<feature type="binding site" evidence="15">
    <location>
        <position position="609"/>
    </location>
    <ligand>
        <name>substrate</name>
    </ligand>
</feature>
<reference evidence="20 21" key="1">
    <citation type="submission" date="2014-03" db="EMBL/GenBank/DDBJ databases">
        <title>Genomics of Bifidobacteria.</title>
        <authorList>
            <person name="Ventura M."/>
            <person name="Milani C."/>
            <person name="Lugli G.A."/>
        </authorList>
    </citation>
    <scope>NUCLEOTIDE SEQUENCE [LARGE SCALE GENOMIC DNA]</scope>
    <source>
        <strain evidence="20 21">DSM 22767</strain>
    </source>
</reference>
<keyword evidence="7" id="KW-0547">Nucleotide-binding</keyword>
<dbReference type="eggNOG" id="COG1304">
    <property type="taxonomic scope" value="Bacteria"/>
</dbReference>
<accession>A0A086ZHN3</accession>
<comment type="cofactor">
    <cofactor evidence="1 15">
        <name>FMN</name>
        <dbReference type="ChEBI" id="CHEBI:58210"/>
    </cofactor>
</comment>
<dbReference type="eggNOG" id="COG1577">
    <property type="taxonomic scope" value="Bacteria"/>
</dbReference>
<evidence type="ECO:0000256" key="2">
    <source>
        <dbReference type="ARBA" id="ARBA00022490"/>
    </source>
</evidence>
<dbReference type="Gene3D" id="3.30.70.890">
    <property type="entry name" value="GHMP kinase, C-terminal domain"/>
    <property type="match status" value="1"/>
</dbReference>
<dbReference type="Pfam" id="PF01070">
    <property type="entry name" value="FMN_dh"/>
    <property type="match status" value="1"/>
</dbReference>
<dbReference type="Pfam" id="PF00288">
    <property type="entry name" value="GHMP_kinases_N"/>
    <property type="match status" value="1"/>
</dbReference>
<feature type="binding site" evidence="15">
    <location>
        <position position="550"/>
    </location>
    <ligand>
        <name>FMN</name>
        <dbReference type="ChEBI" id="CHEBI:58210"/>
    </ligand>
</feature>
<feature type="binding site" evidence="15">
    <location>
        <begin position="463"/>
        <end position="464"/>
    </location>
    <ligand>
        <name>substrate</name>
    </ligand>
</feature>
<dbReference type="SUPFAM" id="SSF55060">
    <property type="entry name" value="GHMP Kinase, C-terminal domain"/>
    <property type="match status" value="1"/>
</dbReference>
<dbReference type="HAMAP" id="MF_00354">
    <property type="entry name" value="Idi_2"/>
    <property type="match status" value="1"/>
</dbReference>
<comment type="similarity">
    <text evidence="15">Belongs to the IPP isomerase type 2 family.</text>
</comment>
<gene>
    <name evidence="15" type="primary">fni</name>
    <name evidence="20" type="ORF">BBOH_0840</name>
</gene>
<dbReference type="Gene3D" id="3.20.20.70">
    <property type="entry name" value="Aldolase class I"/>
    <property type="match status" value="1"/>
</dbReference>
<dbReference type="GO" id="GO:0000287">
    <property type="term" value="F:magnesium ion binding"/>
    <property type="evidence" value="ECO:0007669"/>
    <property type="project" value="UniProtKB-UniRule"/>
</dbReference>
<evidence type="ECO:0000256" key="7">
    <source>
        <dbReference type="ARBA" id="ARBA00022741"/>
    </source>
</evidence>
<evidence type="ECO:0000256" key="12">
    <source>
        <dbReference type="ARBA" id="ARBA00023229"/>
    </source>
</evidence>
<evidence type="ECO:0000256" key="15">
    <source>
        <dbReference type="HAMAP-Rule" id="MF_00354"/>
    </source>
</evidence>
<dbReference type="GO" id="GO:0010181">
    <property type="term" value="F:FMN binding"/>
    <property type="evidence" value="ECO:0007669"/>
    <property type="project" value="UniProtKB-UniRule"/>
</dbReference>
<evidence type="ECO:0000256" key="3">
    <source>
        <dbReference type="ARBA" id="ARBA00022630"/>
    </source>
</evidence>
<dbReference type="InterPro" id="IPR036554">
    <property type="entry name" value="GHMP_kinase_C_sf"/>
</dbReference>
<organism evidence="20 21">
    <name type="scientific">Bifidobacterium bohemicum DSM 22767</name>
    <dbReference type="NCBI Taxonomy" id="1437606"/>
    <lineage>
        <taxon>Bacteria</taxon>
        <taxon>Bacillati</taxon>
        <taxon>Actinomycetota</taxon>
        <taxon>Actinomycetes</taxon>
        <taxon>Bifidobacteriales</taxon>
        <taxon>Bifidobacteriaceae</taxon>
        <taxon>Bifidobacterium</taxon>
    </lineage>
</organism>
<evidence type="ECO:0000256" key="10">
    <source>
        <dbReference type="ARBA" id="ARBA00022842"/>
    </source>
</evidence>
<evidence type="ECO:0000313" key="21">
    <source>
        <dbReference type="Proteomes" id="UP000029096"/>
    </source>
</evidence>
<comment type="function">
    <text evidence="15">Involved in the biosynthesis of isoprenoids. Catalyzes the 1,3-allylic rearrangement of the homoallylic substrate isopentenyl (IPP) to its allylic isomer, dimethylallyl diphosphate (DMAPP).</text>
</comment>
<feature type="region of interest" description="Disordered" evidence="16">
    <location>
        <begin position="412"/>
        <end position="431"/>
    </location>
</feature>
<comment type="subcellular location">
    <subcellularLocation>
        <location evidence="15">Cytoplasm</location>
    </subcellularLocation>
</comment>
<dbReference type="GO" id="GO:0008299">
    <property type="term" value="P:isoprenoid biosynthetic process"/>
    <property type="evidence" value="ECO:0007669"/>
    <property type="project" value="UniProtKB-UniRule"/>
</dbReference>
<keyword evidence="8" id="KW-0418">Kinase</keyword>
<feature type="domain" description="FMN-dependent dehydrogenase" evidence="18">
    <location>
        <begin position="746"/>
        <end position="839"/>
    </location>
</feature>
<dbReference type="PANTHER" id="PTHR43665:SF1">
    <property type="entry name" value="ISOPENTENYL-DIPHOSPHATE DELTA-ISOMERASE"/>
    <property type="match status" value="1"/>
</dbReference>
<evidence type="ECO:0000256" key="13">
    <source>
        <dbReference type="ARBA" id="ARBA00023235"/>
    </source>
</evidence>
<evidence type="ECO:0000256" key="9">
    <source>
        <dbReference type="ARBA" id="ARBA00022840"/>
    </source>
</evidence>
<comment type="cofactor">
    <cofactor evidence="15">
        <name>NADPH</name>
        <dbReference type="ChEBI" id="CHEBI:57783"/>
    </cofactor>
</comment>
<dbReference type="STRING" id="1437606.BBOH_0840"/>
<dbReference type="CDD" id="cd02811">
    <property type="entry name" value="IDI-2_FMN"/>
    <property type="match status" value="1"/>
</dbReference>
<dbReference type="SUPFAM" id="SSF54211">
    <property type="entry name" value="Ribosomal protein S5 domain 2-like"/>
    <property type="match status" value="1"/>
</dbReference>
<sequence length="870" mass="90778">MTGGGASGQEVRSGIAAAPGKLYVAGEYAVVEHGHPAILVAVNRWLTAKVTECVTGSDGAVVADSEPVGRIHSQGHPEASVTWRRRAGRAVPDLEQPGAAFILSVIHSVEELATESGKALTIYDVTIESELDDKSGRKYGLGSSAAVTVATMRALLDFYRLDLTPMQQYKLAFAAASRAQKVGSGGDIAASLFGGCIRFTAVERQWVVARLQDTPLSELIDMPWPGLSVARLHALGAGNRLGFMVGWTGDPASTPNLVSRVQGRGAAERERMYHDFLDRSDACVNALADALEADDERRTYDSIRQARMLLAGLSTFTGTLIETPMLRELAEVAEAHGGAGKSSGAGGGDCGLAIVGPEVDRDKIAQAWREKGIVPLDLALDEANQIEIGSWGADPGKAESADFPWFSALASPHDGDRPTKTMAAPNAESVESVERVGTAGSAGSHKNSSYHGMPTCGAAGSNRKDDHVRLALAEHADQRANAFDDVRFVHHSLASIDPSQVDISVDALGTHWDSPFYINAMTGGSVKTGAINTALAQVAQAASVPMASGSQRAALRDSAFEESFATIRQWDPEGFVFANVGPDVGVEGALAAVRMIGADALQIHLNSAQEIVMPEGARDFSSWPDRIAAIVEACPVPVVVKEVGFGMSASTVRRLASLGVRAVDVSGSGGTDFAHIENARRAGHEYAYLDGWGQSTVLCLLALIEAGEDDDGARNASRSDGLGIRSVRGPETSSGSMIADAHLGGLQNLPASADAVDAHGATEGVAGLTVFASGGVRTPLDVVKALALGARAVGVSGHFLHVLASRGPEGLTAEINAWKNQVRSLMALVGAATTADLTGTDLLLTGRTAQEASLLGVNPAFLACRSRQRG</sequence>
<evidence type="ECO:0000256" key="5">
    <source>
        <dbReference type="ARBA" id="ARBA00022679"/>
    </source>
</evidence>
<feature type="binding site" evidence="15">
    <location>
        <position position="579"/>
    </location>
    <ligand>
        <name>FMN</name>
        <dbReference type="ChEBI" id="CHEBI:58210"/>
    </ligand>
</feature>
<evidence type="ECO:0000259" key="19">
    <source>
        <dbReference type="Pfam" id="PF08544"/>
    </source>
</evidence>
<dbReference type="Gene3D" id="3.30.230.10">
    <property type="match status" value="1"/>
</dbReference>
<dbReference type="PANTHER" id="PTHR43665">
    <property type="entry name" value="ISOPENTENYL-DIPHOSPHATE DELTA-ISOMERASE"/>
    <property type="match status" value="1"/>
</dbReference>
<keyword evidence="3 15" id="KW-0285">Flavoprotein</keyword>
<feature type="domain" description="GHMP kinase C-terminal" evidence="19">
    <location>
        <begin position="315"/>
        <end position="372"/>
    </location>
</feature>
<dbReference type="GO" id="GO:0016491">
    <property type="term" value="F:oxidoreductase activity"/>
    <property type="evidence" value="ECO:0007669"/>
    <property type="project" value="InterPro"/>
</dbReference>
<protein>
    <recommendedName>
        <fullName evidence="15">Isopentenyl-diphosphate delta-isomerase</fullName>
        <shortName evidence="15">IPP isomerase</shortName>
        <ecNumber evidence="15">5.3.3.2</ecNumber>
    </recommendedName>
    <alternativeName>
        <fullName evidence="15">Isopentenyl diphosphate:dimethylallyl diphosphate isomerase</fullName>
    </alternativeName>
    <alternativeName>
        <fullName evidence="15">Isopentenyl pyrophosphate isomerase</fullName>
    </alternativeName>
    <alternativeName>
        <fullName evidence="15">Type 2 isopentenyl diphosphate isomerase</fullName>
        <shortName evidence="15">IDI-2</shortName>
    </alternativeName>
</protein>
<dbReference type="PRINTS" id="PR00959">
    <property type="entry name" value="MEVGALKINASE"/>
</dbReference>
<evidence type="ECO:0000259" key="18">
    <source>
        <dbReference type="Pfam" id="PF01070"/>
    </source>
</evidence>
<dbReference type="NCBIfam" id="TIGR02151">
    <property type="entry name" value="IPP_isom_2"/>
    <property type="match status" value="1"/>
</dbReference>
<dbReference type="GO" id="GO:0070402">
    <property type="term" value="F:NADPH binding"/>
    <property type="evidence" value="ECO:0007669"/>
    <property type="project" value="UniProtKB-UniRule"/>
</dbReference>
<feature type="binding site" evidence="15">
    <location>
        <position position="641"/>
    </location>
    <ligand>
        <name>FMN</name>
        <dbReference type="ChEBI" id="CHEBI:58210"/>
    </ligand>
</feature>
<keyword evidence="4 15" id="KW-0288">FMN</keyword>
<evidence type="ECO:0000256" key="11">
    <source>
        <dbReference type="ARBA" id="ARBA00022857"/>
    </source>
</evidence>
<feature type="region of interest" description="Disordered" evidence="16">
    <location>
        <begin position="710"/>
        <end position="730"/>
    </location>
</feature>
<comment type="caution">
    <text evidence="15">Lacks conserved residue(s) required for the propagation of feature annotation.</text>
</comment>